<dbReference type="InterPro" id="IPR019734">
    <property type="entry name" value="TPR_rpt"/>
</dbReference>
<feature type="domain" description="PIN" evidence="3">
    <location>
        <begin position="841"/>
        <end position="981"/>
    </location>
</feature>
<evidence type="ECO:0000313" key="4">
    <source>
        <dbReference type="EMBL" id="WMN12070.1"/>
    </source>
</evidence>
<gene>
    <name evidence="4" type="ORF">QYS49_32275</name>
</gene>
<evidence type="ECO:0000313" key="5">
    <source>
        <dbReference type="Proteomes" id="UP001230496"/>
    </source>
</evidence>
<dbReference type="Pfam" id="PF20698">
    <property type="entry name" value="PIN-TPR-GreABC"/>
    <property type="match status" value="1"/>
</dbReference>
<dbReference type="AlphaFoldDB" id="A0AA51NDY9"/>
<keyword evidence="2" id="KW-0802">TPR repeat</keyword>
<dbReference type="RefSeq" id="WP_308349898.1">
    <property type="nucleotide sequence ID" value="NZ_CP129971.1"/>
</dbReference>
<dbReference type="Gene3D" id="1.25.40.10">
    <property type="entry name" value="Tetratricopeptide repeat domain"/>
    <property type="match status" value="4"/>
</dbReference>
<proteinExistence type="predicted"/>
<dbReference type="SUPFAM" id="SSF81901">
    <property type="entry name" value="HCP-like"/>
    <property type="match status" value="1"/>
</dbReference>
<dbReference type="SMART" id="SM00028">
    <property type="entry name" value="TPR"/>
    <property type="match status" value="5"/>
</dbReference>
<dbReference type="GO" id="GO:0032784">
    <property type="term" value="P:regulation of DNA-templated transcription elongation"/>
    <property type="evidence" value="ECO:0007669"/>
    <property type="project" value="InterPro"/>
</dbReference>
<keyword evidence="5" id="KW-1185">Reference proteome</keyword>
<protein>
    <recommendedName>
        <fullName evidence="3">PIN domain-containing protein</fullName>
    </recommendedName>
</protein>
<organism evidence="4 5">
    <name type="scientific">Marivirga salinarum</name>
    <dbReference type="NCBI Taxonomy" id="3059078"/>
    <lineage>
        <taxon>Bacteria</taxon>
        <taxon>Pseudomonadati</taxon>
        <taxon>Bacteroidota</taxon>
        <taxon>Cytophagia</taxon>
        <taxon>Cytophagales</taxon>
        <taxon>Marivirgaceae</taxon>
        <taxon>Marivirga</taxon>
    </lineage>
</organism>
<evidence type="ECO:0000256" key="1">
    <source>
        <dbReference type="ARBA" id="ARBA00022737"/>
    </source>
</evidence>
<dbReference type="EMBL" id="CP129971">
    <property type="protein sequence ID" value="WMN12070.1"/>
    <property type="molecule type" value="Genomic_DNA"/>
</dbReference>
<dbReference type="InterPro" id="IPR048987">
    <property type="entry name" value="PIN-TPR-GreABC"/>
</dbReference>
<dbReference type="Proteomes" id="UP001230496">
    <property type="component" value="Chromosome"/>
</dbReference>
<dbReference type="PANTHER" id="PTHR44186:SF1">
    <property type="entry name" value="BARDET-BIEDL SYNDROME 4 PROTEIN"/>
    <property type="match status" value="1"/>
</dbReference>
<keyword evidence="1" id="KW-0677">Repeat</keyword>
<evidence type="ECO:0000259" key="3">
    <source>
        <dbReference type="Pfam" id="PF20698"/>
    </source>
</evidence>
<dbReference type="KEGG" id="msaa:QYS49_32275"/>
<dbReference type="PANTHER" id="PTHR44186">
    <property type="match status" value="1"/>
</dbReference>
<dbReference type="GO" id="GO:0003677">
    <property type="term" value="F:DNA binding"/>
    <property type="evidence" value="ECO:0007669"/>
    <property type="project" value="InterPro"/>
</dbReference>
<reference evidence="4 5" key="1">
    <citation type="submission" date="2023-08" db="EMBL/GenBank/DDBJ databases">
        <title>Comparative genomics and taxonomic characterization of three novel marine species of genus Marivirga.</title>
        <authorList>
            <person name="Muhammad N."/>
            <person name="Kim S.-G."/>
        </authorList>
    </citation>
    <scope>NUCLEOTIDE SEQUENCE [LARGE SCALE GENOMIC DNA]</scope>
    <source>
        <strain evidence="4 5">BDSF4-3</strain>
    </source>
</reference>
<dbReference type="SUPFAM" id="SSF48452">
    <property type="entry name" value="TPR-like"/>
    <property type="match status" value="1"/>
</dbReference>
<name>A0AA51NDY9_9BACT</name>
<accession>A0AA51NDY9</accession>
<evidence type="ECO:0000256" key="2">
    <source>
        <dbReference type="ARBA" id="ARBA00022803"/>
    </source>
</evidence>
<dbReference type="Gene3D" id="3.10.50.30">
    <property type="entry name" value="Transcription elongation factor, GreA/GreB, C-terminal domain"/>
    <property type="match status" value="1"/>
</dbReference>
<dbReference type="InterPro" id="IPR011990">
    <property type="entry name" value="TPR-like_helical_dom_sf"/>
</dbReference>
<dbReference type="InterPro" id="IPR036953">
    <property type="entry name" value="GreA/GreB_C_sf"/>
</dbReference>
<sequence length="1140" mass="130517">MINIFNDLKSIKDDTITIIKTQNLQNDKLDELKSLLLSKHQEENITKSNYVDEINSILKLRDSNNQIAALKLLNDFKNSKWEKLNEIEKYKLIANIGICHLDLNNIKEAANSFIEAFNYNQKNAKAAGFAALGYSILGKTEAAREKINQTILLDPDNSNAYVALIKTEIENLSLEELLIKIPLKIRDTVEVSFALGGFARHKNDFKGAIYWYQNATELAVKNKEDLKASLASTILESVTNPSLFLTNQIDNETKNKINYCIELLSESWSEFKDSDLRKSRSWILINRGIAKKFLGNIEGAYEDIKQAKLESDNSYFAIRHLAIVSFEMDKLDQSLDLFDQLKTYETEDDKDEFNIDIFRSSVFHRKNDFKNAILTLKNILNDDISEISKVHAKGNLILAYLASNNINKAKELSYLTIKDHPKYLRGYIEASKVFIKLNDKKEALKILEQGYEYLNDTSSHVEIKEFAFQYSILEEHNKTIEILEPIINPEIYTELSRTLLMAYYHAGETGKALKLCQVIRSKNSPIDVIADMQSTIYESIGDLSMAIDVCEEYLDIYPDDQRIQIRLALLYYKIKENKKVKEILDSLNILGVLPLDIQHQLAYLNILVGELKRGLSIAFENRRNNYNNPDAHLNYIKLVSEFNQLAEHVTETDEVNIDTAVKIKNENDEILTYYILNESEKLFTKELLITDPFAQSLIGSRTGNVVEIDQGIGEPQRFEVVGVLSKYVYAYQESIELIKNRFPTSKGFKVFNTGKTGDIRKDLKPIFDSLDQLENFDNKLSHYYKQRLFTIGACSELKGENPIKFWSYVISNHELGLHTKISLRRNFVLATELIDKEAGIVIDIISLLTLASTSNLELLEVIPNIKVLSRSTIDCIDELVREIDGFRSDGYLLVGKQKGEYIKEKVTKEQIENNKKHYQGLLSWAENNCEILPCNEALTMNASKKDTLNKTIGKPFIDSILIAKEHGYLFLAEEETLRAIALQDYQVKSFPTYDLLNFSFKTGTISLDLFDEEIVGLIGLGYKYLPVNSEILMKCAEKAGYQPIPPFDLAIKTLDFSISSEDSSVQVSADFFYMLYASVSLPEIRLKLIVPILYVLIYRRNPVKVLRKLLIQIEIKFSILQKQKDEIQSIIRDFIKGKYG</sequence>